<evidence type="ECO:0000313" key="2">
    <source>
        <dbReference type="Proteomes" id="UP000886998"/>
    </source>
</evidence>
<reference evidence="1" key="1">
    <citation type="submission" date="2020-08" db="EMBL/GenBank/DDBJ databases">
        <title>Multicomponent nature underlies the extraordinary mechanical properties of spider dragline silk.</title>
        <authorList>
            <person name="Kono N."/>
            <person name="Nakamura H."/>
            <person name="Mori M."/>
            <person name="Yoshida Y."/>
            <person name="Ohtoshi R."/>
            <person name="Malay A.D."/>
            <person name="Moran D.A.P."/>
            <person name="Tomita M."/>
            <person name="Numata K."/>
            <person name="Arakawa K."/>
        </authorList>
    </citation>
    <scope>NUCLEOTIDE SEQUENCE</scope>
</reference>
<dbReference type="OrthoDB" id="6436563at2759"/>
<name>A0A8X7BRT2_9ARAC</name>
<gene>
    <name evidence="1" type="primary">TY3B-G_559</name>
    <name evidence="1" type="ORF">TNIN_205781</name>
</gene>
<dbReference type="SUPFAM" id="SSF50630">
    <property type="entry name" value="Acid proteases"/>
    <property type="match status" value="1"/>
</dbReference>
<organism evidence="1 2">
    <name type="scientific">Trichonephila inaurata madagascariensis</name>
    <dbReference type="NCBI Taxonomy" id="2747483"/>
    <lineage>
        <taxon>Eukaryota</taxon>
        <taxon>Metazoa</taxon>
        <taxon>Ecdysozoa</taxon>
        <taxon>Arthropoda</taxon>
        <taxon>Chelicerata</taxon>
        <taxon>Arachnida</taxon>
        <taxon>Araneae</taxon>
        <taxon>Araneomorphae</taxon>
        <taxon>Entelegynae</taxon>
        <taxon>Araneoidea</taxon>
        <taxon>Nephilidae</taxon>
        <taxon>Trichonephila</taxon>
        <taxon>Trichonephila inaurata</taxon>
    </lineage>
</organism>
<dbReference type="EMBL" id="BMAV01002471">
    <property type="protein sequence ID" value="GFY41385.1"/>
    <property type="molecule type" value="Genomic_DNA"/>
</dbReference>
<keyword evidence="2" id="KW-1185">Reference proteome</keyword>
<sequence>MKLLEGDPAHFGILKVNSLSPSNRNAVLRISINGVSGTAFADSGASYSIAEETIYTILLQQGAAFEKTAISISFADRIVTQKEVLRTFQTVLLEGRKFKNPFIILPDDKNNSTLLGVDFLEKAGIVLNFRKSCWAFCDDSRKSYNFVTPYQSTSVNVRPVAINNCQLREDGQELLGSQRAELNNLLKINHSIFDKKTAKFMPKRDGPYIIGTQRSPATYEVANPNNTHEVLGPYHSSALRPCIDKEATPMLPLKKRGRPGKTTLLDLYRGRYLGTRGGV</sequence>
<comment type="caution">
    <text evidence="1">The sequence shown here is derived from an EMBL/GenBank/DDBJ whole genome shotgun (WGS) entry which is preliminary data.</text>
</comment>
<accession>A0A8X7BRT2</accession>
<proteinExistence type="predicted"/>
<dbReference type="Gene3D" id="2.40.70.10">
    <property type="entry name" value="Acid Proteases"/>
    <property type="match status" value="1"/>
</dbReference>
<dbReference type="Proteomes" id="UP000886998">
    <property type="component" value="Unassembled WGS sequence"/>
</dbReference>
<protein>
    <submittedName>
        <fullName evidence="1">Transposon Ty3-G Gag-Pol polyprotein</fullName>
    </submittedName>
</protein>
<evidence type="ECO:0000313" key="1">
    <source>
        <dbReference type="EMBL" id="GFY41385.1"/>
    </source>
</evidence>
<dbReference type="AlphaFoldDB" id="A0A8X7BRT2"/>
<dbReference type="InterPro" id="IPR021109">
    <property type="entry name" value="Peptidase_aspartic_dom_sf"/>
</dbReference>